<evidence type="ECO:0000313" key="3">
    <source>
        <dbReference type="Proteomes" id="UP001217838"/>
    </source>
</evidence>
<feature type="compositionally biased region" description="Acidic residues" evidence="1">
    <location>
        <begin position="7"/>
        <end position="33"/>
    </location>
</feature>
<evidence type="ECO:0000256" key="1">
    <source>
        <dbReference type="SAM" id="MobiDB-lite"/>
    </source>
</evidence>
<dbReference type="InterPro" id="IPR015915">
    <property type="entry name" value="Kelch-typ_b-propeller"/>
</dbReference>
<reference evidence="2 3" key="1">
    <citation type="submission" date="2022-11" db="EMBL/GenBank/DDBJ databases">
        <title>Minimal conservation of predation-associated metabolite biosynthetic gene clusters underscores biosynthetic potential of Myxococcota including descriptions for ten novel species: Archangium lansinium sp. nov., Myxococcus landrumus sp. nov., Nannocystis bai.</title>
        <authorList>
            <person name="Ahearne A."/>
            <person name="Stevens C."/>
            <person name="Dowd S."/>
        </authorList>
    </citation>
    <scope>NUCLEOTIDE SEQUENCE [LARGE SCALE GENOMIC DNA]</scope>
    <source>
        <strain evidence="2 3">NCELM</strain>
    </source>
</reference>
<feature type="region of interest" description="Disordered" evidence="1">
    <location>
        <begin position="1"/>
        <end position="56"/>
    </location>
</feature>
<name>A0ABT5B2D0_9BACT</name>
<keyword evidence="3" id="KW-1185">Reference proteome</keyword>
<dbReference type="Proteomes" id="UP001217838">
    <property type="component" value="Unassembled WGS sequence"/>
</dbReference>
<evidence type="ECO:0000313" key="2">
    <source>
        <dbReference type="EMBL" id="MDC0668262.1"/>
    </source>
</evidence>
<dbReference type="EMBL" id="JAQNDN010000004">
    <property type="protein sequence ID" value="MDC0668262.1"/>
    <property type="molecule type" value="Genomic_DNA"/>
</dbReference>
<sequence length="392" mass="44517">MSRAEDDPIEAETEDPETEVADATDDDDDDEPEPSPPPSFSREEFLEWRSPRLGTTNPERMTNPVWVWIVQAGVAAWAAGKPFDPPALGTGPGWCFDRFGRSTTELPDGRIIQIAGEHEDYYDPDFFIYNDVVVRHPDGRMDIFGYPREVFPPTDFHSATLVGDRIILIGSVGYVGEREPGRTQVLALDLATFAVTPIATGGEPPGWISRHTATLTEDGRAIVVQRGKLELGEGRSMVENIDDWRLDTGTWQWLRLTDRRWPRRELRRADAQRNHLWDLQRACWYRRVGWADDLAQRLERLRLELGALPDLDLAERLFRPSVAHEILPDQDDSYKTTRISVDGVVVRFVDNGYSLQMTVEGDLPESTVDAIAEELREKLSTLEQTSYTLNKL</sequence>
<protein>
    <submittedName>
        <fullName evidence="2">Uncharacterized protein</fullName>
    </submittedName>
</protein>
<dbReference type="SUPFAM" id="SSF50965">
    <property type="entry name" value="Galactose oxidase, central domain"/>
    <property type="match status" value="1"/>
</dbReference>
<comment type="caution">
    <text evidence="2">The sequence shown here is derived from an EMBL/GenBank/DDBJ whole genome shotgun (WGS) entry which is preliminary data.</text>
</comment>
<dbReference type="Gene3D" id="2.120.10.80">
    <property type="entry name" value="Kelch-type beta propeller"/>
    <property type="match status" value="1"/>
</dbReference>
<feature type="compositionally biased region" description="Basic and acidic residues" evidence="1">
    <location>
        <begin position="41"/>
        <end position="50"/>
    </location>
</feature>
<accession>A0ABT5B2D0</accession>
<gene>
    <name evidence="2" type="ORF">POL58_10955</name>
</gene>
<organism evidence="2 3">
    <name type="scientific">Nannocystis radixulma</name>
    <dbReference type="NCBI Taxonomy" id="2995305"/>
    <lineage>
        <taxon>Bacteria</taxon>
        <taxon>Pseudomonadati</taxon>
        <taxon>Myxococcota</taxon>
        <taxon>Polyangia</taxon>
        <taxon>Nannocystales</taxon>
        <taxon>Nannocystaceae</taxon>
        <taxon>Nannocystis</taxon>
    </lineage>
</organism>
<dbReference type="InterPro" id="IPR011043">
    <property type="entry name" value="Gal_Oxase/kelch_b-propeller"/>
</dbReference>
<dbReference type="RefSeq" id="WP_271997208.1">
    <property type="nucleotide sequence ID" value="NZ_JAQNDN010000004.1"/>
</dbReference>
<proteinExistence type="predicted"/>